<gene>
    <name evidence="2" type="ORF">FPZ49_14090</name>
</gene>
<keyword evidence="1" id="KW-1133">Transmembrane helix</keyword>
<reference evidence="2 3" key="1">
    <citation type="submission" date="2019-07" db="EMBL/GenBank/DDBJ databases">
        <authorList>
            <person name="Kim J."/>
        </authorList>
    </citation>
    <scope>NUCLEOTIDE SEQUENCE [LARGE SCALE GENOMIC DNA]</scope>
    <source>
        <strain evidence="2 3">JC52</strain>
    </source>
</reference>
<keyword evidence="2" id="KW-0240">DNA-directed RNA polymerase</keyword>
<dbReference type="Pfam" id="PF11772">
    <property type="entry name" value="EpuA"/>
    <property type="match status" value="1"/>
</dbReference>
<accession>A0A559KB11</accession>
<evidence type="ECO:0000313" key="2">
    <source>
        <dbReference type="EMBL" id="TVY09314.1"/>
    </source>
</evidence>
<keyword evidence="2" id="KW-0804">Transcription</keyword>
<dbReference type="AlphaFoldDB" id="A0A559KB11"/>
<sequence>MQWEVGELSDNPKKPPKKRKGWVRAIRAFIRWTWIPVTCVAALAVGLCIGYVYIGKQDMNEVFELGTWRHLFDLVFADT</sequence>
<organism evidence="2 3">
    <name type="scientific">Paenibacillus cremeus</name>
    <dbReference type="NCBI Taxonomy" id="2163881"/>
    <lineage>
        <taxon>Bacteria</taxon>
        <taxon>Bacillati</taxon>
        <taxon>Bacillota</taxon>
        <taxon>Bacilli</taxon>
        <taxon>Bacillales</taxon>
        <taxon>Paenibacillaceae</taxon>
        <taxon>Paenibacillus</taxon>
    </lineage>
</organism>
<dbReference type="GO" id="GO:0000428">
    <property type="term" value="C:DNA-directed RNA polymerase complex"/>
    <property type="evidence" value="ECO:0007669"/>
    <property type="project" value="UniProtKB-KW"/>
</dbReference>
<protein>
    <submittedName>
        <fullName evidence="2">DNA-directed RNA polymerase subunit beta</fullName>
    </submittedName>
</protein>
<dbReference type="EMBL" id="VNJI01000015">
    <property type="protein sequence ID" value="TVY09314.1"/>
    <property type="molecule type" value="Genomic_DNA"/>
</dbReference>
<comment type="caution">
    <text evidence="2">The sequence shown here is derived from an EMBL/GenBank/DDBJ whole genome shotgun (WGS) entry which is preliminary data.</text>
</comment>
<proteinExistence type="predicted"/>
<dbReference type="InterPro" id="IPR024596">
    <property type="entry name" value="RNApol_su_b/EpuA"/>
</dbReference>
<keyword evidence="1" id="KW-0472">Membrane</keyword>
<name>A0A559KB11_9BACL</name>
<evidence type="ECO:0000256" key="1">
    <source>
        <dbReference type="SAM" id="Phobius"/>
    </source>
</evidence>
<keyword evidence="3" id="KW-1185">Reference proteome</keyword>
<dbReference type="OrthoDB" id="2990424at2"/>
<dbReference type="Proteomes" id="UP000317036">
    <property type="component" value="Unassembled WGS sequence"/>
</dbReference>
<keyword evidence="1" id="KW-0812">Transmembrane</keyword>
<evidence type="ECO:0000313" key="3">
    <source>
        <dbReference type="Proteomes" id="UP000317036"/>
    </source>
</evidence>
<feature type="transmembrane region" description="Helical" evidence="1">
    <location>
        <begin position="28"/>
        <end position="54"/>
    </location>
</feature>